<protein>
    <recommendedName>
        <fullName evidence="3">BZIP domain-containing protein</fullName>
    </recommendedName>
</protein>
<keyword evidence="5" id="KW-1185">Reference proteome</keyword>
<evidence type="ECO:0000313" key="4">
    <source>
        <dbReference type="EnsemblMetazoa" id="XP_022672842"/>
    </source>
</evidence>
<proteinExistence type="predicted"/>
<name>A0A7M7KVZ9_VARDE</name>
<dbReference type="PROSITE" id="PS50217">
    <property type="entry name" value="BZIP"/>
    <property type="match status" value="1"/>
</dbReference>
<dbReference type="RefSeq" id="XP_022672842.1">
    <property type="nucleotide sequence ID" value="XM_022817107.1"/>
</dbReference>
<evidence type="ECO:0000313" key="5">
    <source>
        <dbReference type="Proteomes" id="UP000594260"/>
    </source>
</evidence>
<organism evidence="4 5">
    <name type="scientific">Varroa destructor</name>
    <name type="common">Honeybee mite</name>
    <dbReference type="NCBI Taxonomy" id="109461"/>
    <lineage>
        <taxon>Eukaryota</taxon>
        <taxon>Metazoa</taxon>
        <taxon>Ecdysozoa</taxon>
        <taxon>Arthropoda</taxon>
        <taxon>Chelicerata</taxon>
        <taxon>Arachnida</taxon>
        <taxon>Acari</taxon>
        <taxon>Parasitiformes</taxon>
        <taxon>Mesostigmata</taxon>
        <taxon>Gamasina</taxon>
        <taxon>Dermanyssoidea</taxon>
        <taxon>Varroidae</taxon>
        <taxon>Varroa</taxon>
    </lineage>
</organism>
<accession>A0A7M7KVZ9</accession>
<dbReference type="GO" id="GO:0000981">
    <property type="term" value="F:DNA-binding transcription factor activity, RNA polymerase II-specific"/>
    <property type="evidence" value="ECO:0007669"/>
    <property type="project" value="TreeGrafter"/>
</dbReference>
<dbReference type="InterPro" id="IPR031106">
    <property type="entry name" value="C/EBP"/>
</dbReference>
<dbReference type="GO" id="GO:0000978">
    <property type="term" value="F:RNA polymerase II cis-regulatory region sequence-specific DNA binding"/>
    <property type="evidence" value="ECO:0007669"/>
    <property type="project" value="TreeGrafter"/>
</dbReference>
<reference evidence="4" key="1">
    <citation type="submission" date="2021-01" db="UniProtKB">
        <authorList>
            <consortium name="EnsemblMetazoa"/>
        </authorList>
    </citation>
    <scope>IDENTIFICATION</scope>
</reference>
<evidence type="ECO:0000256" key="2">
    <source>
        <dbReference type="SAM" id="MobiDB-lite"/>
    </source>
</evidence>
<evidence type="ECO:0000259" key="3">
    <source>
        <dbReference type="PROSITE" id="PS50217"/>
    </source>
</evidence>
<dbReference type="InterPro" id="IPR046347">
    <property type="entry name" value="bZIP_sf"/>
</dbReference>
<dbReference type="GO" id="GO:0006351">
    <property type="term" value="P:DNA-templated transcription"/>
    <property type="evidence" value="ECO:0007669"/>
    <property type="project" value="InterPro"/>
</dbReference>
<dbReference type="InParanoid" id="A0A7M7KVZ9"/>
<dbReference type="AlphaFoldDB" id="A0A7M7KVZ9"/>
<feature type="region of interest" description="Disordered" evidence="2">
    <location>
        <begin position="1"/>
        <end position="73"/>
    </location>
</feature>
<dbReference type="KEGG" id="vde:111255300"/>
<dbReference type="EnsemblMetazoa" id="XM_022817107">
    <property type="protein sequence ID" value="XP_022672842"/>
    <property type="gene ID" value="LOC111255300"/>
</dbReference>
<feature type="compositionally biased region" description="Polar residues" evidence="2">
    <location>
        <begin position="60"/>
        <end position="73"/>
    </location>
</feature>
<dbReference type="InterPro" id="IPR004827">
    <property type="entry name" value="bZIP"/>
</dbReference>
<dbReference type="SUPFAM" id="SSF57959">
    <property type="entry name" value="Leucine zipper domain"/>
    <property type="match status" value="1"/>
</dbReference>
<feature type="region of interest" description="Disordered" evidence="2">
    <location>
        <begin position="171"/>
        <end position="191"/>
    </location>
</feature>
<dbReference type="PANTHER" id="PTHR23334">
    <property type="entry name" value="CCAAT/ENHANCER BINDING PROTEIN"/>
    <property type="match status" value="1"/>
</dbReference>
<dbReference type="Gene3D" id="1.20.5.170">
    <property type="match status" value="1"/>
</dbReference>
<dbReference type="PANTHER" id="PTHR23334:SF20">
    <property type="entry name" value="BASIC LEUCINE ZIPPER 24"/>
    <property type="match status" value="1"/>
</dbReference>
<feature type="domain" description="BZIP" evidence="3">
    <location>
        <begin position="316"/>
        <end position="379"/>
    </location>
</feature>
<dbReference type="CDD" id="cd14693">
    <property type="entry name" value="bZIP_CEBP"/>
    <property type="match status" value="1"/>
</dbReference>
<dbReference type="Proteomes" id="UP000594260">
    <property type="component" value="Unplaced"/>
</dbReference>
<feature type="compositionally biased region" description="Low complexity" evidence="2">
    <location>
        <begin position="43"/>
        <end position="59"/>
    </location>
</feature>
<feature type="compositionally biased region" description="Low complexity" evidence="2">
    <location>
        <begin position="117"/>
        <end position="139"/>
    </location>
</feature>
<dbReference type="Pfam" id="PF07716">
    <property type="entry name" value="bZIP_2"/>
    <property type="match status" value="1"/>
</dbReference>
<sequence>MDSPDRQIYETVSSGEDPKRQSNQQPASGSAPAALFAGGQRCASSSPTSATPALSVSSANSSPTTARVPSSGSLSHFEFGDGCVVPDLSDLGGFDLGNFIAAQNNAGSGGGGGSGLSGTSLTSSLGSSQSSESSQGSNLGESDILFTDLLTEQQQRGGRLSLANIGQYSERLTGSPDRFDTPSPAVPIKREPLDQNDYNREAAYGRNLLAAAFPALSGTSGQILPGNVNVPGVAGNQMHQHTVHQAQVPRPAPTVPVNIFSHDLNQQHRSLQNGHLGGIAHNGLSGLPGQVLAHKAQLKQPNVMQKTGKKFVDKTSEEYRRRRERNNIAVRKSREKAKQRTRDTERKVTELNRENEGLRKKVEMLTKELTVLKSLLTNVGVPPENVDSEIARSLHMGLPDHY</sequence>
<dbReference type="OrthoDB" id="10032067at2759"/>
<dbReference type="SMART" id="SM00338">
    <property type="entry name" value="BRLZ"/>
    <property type="match status" value="1"/>
</dbReference>
<evidence type="ECO:0000256" key="1">
    <source>
        <dbReference type="SAM" id="Coils"/>
    </source>
</evidence>
<keyword evidence="1" id="KW-0175">Coiled coil</keyword>
<feature type="region of interest" description="Disordered" evidence="2">
    <location>
        <begin position="108"/>
        <end position="139"/>
    </location>
</feature>
<feature type="coiled-coil region" evidence="1">
    <location>
        <begin position="334"/>
        <end position="375"/>
    </location>
</feature>
<dbReference type="GeneID" id="111255300"/>